<accession>A0A1A9VBK1</accession>
<dbReference type="InterPro" id="IPR001611">
    <property type="entry name" value="Leu-rich_rpt"/>
</dbReference>
<dbReference type="Gene3D" id="3.80.10.10">
    <property type="entry name" value="Ribonuclease Inhibitor"/>
    <property type="match status" value="2"/>
</dbReference>
<dbReference type="SUPFAM" id="SSF52058">
    <property type="entry name" value="L domain-like"/>
    <property type="match status" value="1"/>
</dbReference>
<dbReference type="SUPFAM" id="SSF48726">
    <property type="entry name" value="Immunoglobulin"/>
    <property type="match status" value="1"/>
</dbReference>
<dbReference type="GO" id="GO:0071944">
    <property type="term" value="C:cell periphery"/>
    <property type="evidence" value="ECO:0007669"/>
    <property type="project" value="UniProtKB-ARBA"/>
</dbReference>
<dbReference type="PROSITE" id="PS50835">
    <property type="entry name" value="IG_LIKE"/>
    <property type="match status" value="1"/>
</dbReference>
<organism evidence="9 10">
    <name type="scientific">Glossina austeni</name>
    <name type="common">Savannah tsetse fly</name>
    <dbReference type="NCBI Taxonomy" id="7395"/>
    <lineage>
        <taxon>Eukaryota</taxon>
        <taxon>Metazoa</taxon>
        <taxon>Ecdysozoa</taxon>
        <taxon>Arthropoda</taxon>
        <taxon>Hexapoda</taxon>
        <taxon>Insecta</taxon>
        <taxon>Pterygota</taxon>
        <taxon>Neoptera</taxon>
        <taxon>Endopterygota</taxon>
        <taxon>Diptera</taxon>
        <taxon>Brachycera</taxon>
        <taxon>Muscomorpha</taxon>
        <taxon>Hippoboscoidea</taxon>
        <taxon>Glossinidae</taxon>
        <taxon>Glossina</taxon>
    </lineage>
</organism>
<keyword evidence="5" id="KW-0325">Glycoprotein</keyword>
<reference evidence="9" key="1">
    <citation type="submission" date="2020-05" db="UniProtKB">
        <authorList>
            <consortium name="EnsemblMetazoa"/>
        </authorList>
    </citation>
    <scope>IDENTIFICATION</scope>
    <source>
        <strain evidence="9">TTRI</strain>
    </source>
</reference>
<dbReference type="InterPro" id="IPR003599">
    <property type="entry name" value="Ig_sub"/>
</dbReference>
<evidence type="ECO:0000256" key="4">
    <source>
        <dbReference type="ARBA" id="ARBA00023157"/>
    </source>
</evidence>
<dbReference type="SMART" id="SM00409">
    <property type="entry name" value="IG"/>
    <property type="match status" value="1"/>
</dbReference>
<evidence type="ECO:0000256" key="2">
    <source>
        <dbReference type="ARBA" id="ARBA00022729"/>
    </source>
</evidence>
<dbReference type="SMART" id="SM00082">
    <property type="entry name" value="LRRCT"/>
    <property type="match status" value="1"/>
</dbReference>
<dbReference type="STRING" id="7395.A0A1A9VBK1"/>
<evidence type="ECO:0000256" key="1">
    <source>
        <dbReference type="ARBA" id="ARBA00022614"/>
    </source>
</evidence>
<evidence type="ECO:0000256" key="6">
    <source>
        <dbReference type="SAM" id="MobiDB-lite"/>
    </source>
</evidence>
<feature type="transmembrane region" description="Helical" evidence="7">
    <location>
        <begin position="489"/>
        <end position="510"/>
    </location>
</feature>
<dbReference type="InterPro" id="IPR000483">
    <property type="entry name" value="Cys-rich_flank_reg_C"/>
</dbReference>
<keyword evidence="3" id="KW-0677">Repeat</keyword>
<dbReference type="Pfam" id="PF13855">
    <property type="entry name" value="LRR_8"/>
    <property type="match status" value="2"/>
</dbReference>
<evidence type="ECO:0000256" key="3">
    <source>
        <dbReference type="ARBA" id="ARBA00022737"/>
    </source>
</evidence>
<dbReference type="InterPro" id="IPR036179">
    <property type="entry name" value="Ig-like_dom_sf"/>
</dbReference>
<dbReference type="SMART" id="SM00369">
    <property type="entry name" value="LRR_TYP"/>
    <property type="match status" value="5"/>
</dbReference>
<dbReference type="EnsemblMetazoa" id="GAUT031967-RA">
    <property type="protein sequence ID" value="GAUT031967-PA"/>
    <property type="gene ID" value="GAUT031967"/>
</dbReference>
<evidence type="ECO:0000256" key="5">
    <source>
        <dbReference type="ARBA" id="ARBA00023180"/>
    </source>
</evidence>
<evidence type="ECO:0000313" key="9">
    <source>
        <dbReference type="EnsemblMetazoa" id="GAUT031967-PA"/>
    </source>
</evidence>
<dbReference type="InterPro" id="IPR003598">
    <property type="entry name" value="Ig_sub2"/>
</dbReference>
<name>A0A1A9VBK1_GLOAU</name>
<dbReference type="SMART" id="SM00408">
    <property type="entry name" value="IGc2"/>
    <property type="match status" value="1"/>
</dbReference>
<dbReference type="InterPro" id="IPR050467">
    <property type="entry name" value="LRFN"/>
</dbReference>
<evidence type="ECO:0000259" key="8">
    <source>
        <dbReference type="PROSITE" id="PS50835"/>
    </source>
</evidence>
<dbReference type="Gene3D" id="2.60.40.10">
    <property type="entry name" value="Immunoglobulins"/>
    <property type="match status" value="1"/>
</dbReference>
<feature type="transmembrane region" description="Helical" evidence="7">
    <location>
        <begin position="96"/>
        <end position="116"/>
    </location>
</feature>
<keyword evidence="7" id="KW-0472">Membrane</keyword>
<dbReference type="Proteomes" id="UP000078200">
    <property type="component" value="Unassembled WGS sequence"/>
</dbReference>
<dbReference type="Pfam" id="PF13927">
    <property type="entry name" value="Ig_3"/>
    <property type="match status" value="1"/>
</dbReference>
<evidence type="ECO:0000313" key="10">
    <source>
        <dbReference type="Proteomes" id="UP000078200"/>
    </source>
</evidence>
<keyword evidence="10" id="KW-1185">Reference proteome</keyword>
<sequence length="873" mass="96708">MKYKRNKITNEQLLRRYQNKRQPHQQQKQISSIAKRESECTQRDWHRHRRHHFHHHHQEKHRPPYQQQDNRQLNEIQTIPLKHFGKVTNVDGNSLISVPNCTLLLLCHLFWLVLLLDMPEMAQADWLMDCGDCHCKWNSGKKTADCKNLTLSSVPENLSNEVQVLDLSLNRIVYLEENAFLRADLQNLHKLYIRNSSLQQIDPQSFTQLEILIELDLSSNLLRSLQPNQFGKLVKVRAIVLNGNLLENLGDGIFQNLKYLHKIELKDNRLIRIGTQVFVNVPLLSQIYLNNNRLNFLRKESFEILKRLTALSLDGNPWNCTCELQVFRDFVLRRNLYTPPTSCFYPAHLRGMLWVEDQPEAFACRPRIIFPAKGASINTSKENVTLVCRVHASPNTHIAWDYNKQLYRSSSSNTPNNQRVHIQVIRDEHSKEREFGRDVYVSRLTILGAEKSDEGIYTCVAENAGGKDAVQMSLVVQKAGARDMLPDNLAAVISLMALGLLSVSVFLAMVTCCIYKRFITSSAAHQHRHHHLDLSGADPMTTVGTVVANHATTTVDGGTDVMLGVVNGVDDTSKYKKHPLLQQQTTLNGGSSLYDDKYTELTKLTDSGTGGCGGGGGGGGGGGVGNVGGGGGGGGVGGGGAINIASPLLEVGIKTVGDAQLGHAEKAYLAQSNEDMHHIKYPHGRVQAEINRMSVAAQIRGSSDGSGGHNNDSKLNNGSAEFQPDLVPAYADKRQAPNVLYAAAGVSASLTASIENLNARQSKSLILPQRTVCSATTVATPTDNSTMYEYRQPPPPPYHATHRTTGNVLLGKRISNSEDNNKNNITKDQGYRETMPTCYETGRPTIVTASPSLNFPTTTTGYNNSLAPRRQLL</sequence>
<feature type="domain" description="Ig-like" evidence="8">
    <location>
        <begin position="366"/>
        <end position="473"/>
    </location>
</feature>
<dbReference type="InterPro" id="IPR013783">
    <property type="entry name" value="Ig-like_fold"/>
</dbReference>
<keyword evidence="7" id="KW-1133">Transmembrane helix</keyword>
<dbReference type="InterPro" id="IPR032675">
    <property type="entry name" value="LRR_dom_sf"/>
</dbReference>
<proteinExistence type="predicted"/>
<keyword evidence="2" id="KW-0732">Signal</keyword>
<feature type="compositionally biased region" description="Basic residues" evidence="6">
    <location>
        <begin position="45"/>
        <end position="60"/>
    </location>
</feature>
<dbReference type="InterPro" id="IPR003591">
    <property type="entry name" value="Leu-rich_rpt_typical-subtyp"/>
</dbReference>
<feature type="region of interest" description="Disordered" evidence="6">
    <location>
        <begin position="700"/>
        <end position="721"/>
    </location>
</feature>
<dbReference type="PANTHER" id="PTHR45842">
    <property type="entry name" value="SYNAPTIC ADHESION-LIKE MOLECULE SALM"/>
    <property type="match status" value="1"/>
</dbReference>
<dbReference type="FunFam" id="3.80.10.10:FF:000082">
    <property type="entry name" value="Leucine-rich repeat-containing 24"/>
    <property type="match status" value="1"/>
</dbReference>
<dbReference type="InterPro" id="IPR007110">
    <property type="entry name" value="Ig-like_dom"/>
</dbReference>
<keyword evidence="7" id="KW-0812">Transmembrane</keyword>
<feature type="region of interest" description="Disordered" evidence="6">
    <location>
        <begin position="44"/>
        <end position="67"/>
    </location>
</feature>
<keyword evidence="1" id="KW-0433">Leucine-rich repeat</keyword>
<dbReference type="VEuPathDB" id="VectorBase:GAUT031967"/>
<protein>
    <recommendedName>
        <fullName evidence="8">Ig-like domain-containing protein</fullName>
    </recommendedName>
</protein>
<keyword evidence="4" id="KW-1015">Disulfide bond</keyword>
<dbReference type="AlphaFoldDB" id="A0A1A9VBK1"/>
<dbReference type="PANTHER" id="PTHR45842:SF12">
    <property type="entry name" value="KEKKON 5, ISOFORM A"/>
    <property type="match status" value="1"/>
</dbReference>
<evidence type="ECO:0000256" key="7">
    <source>
        <dbReference type="SAM" id="Phobius"/>
    </source>
</evidence>